<dbReference type="Gene3D" id="2.130.10.120">
    <property type="entry name" value="Prolyl oligopeptidase, N-terminal domain"/>
    <property type="match status" value="1"/>
</dbReference>
<dbReference type="Proteomes" id="UP000709336">
    <property type="component" value="Unassembled WGS sequence"/>
</dbReference>
<dbReference type="PANTHER" id="PTHR11757:SF19">
    <property type="entry name" value="PROLYL ENDOPEPTIDASE-LIKE"/>
    <property type="match status" value="1"/>
</dbReference>
<keyword evidence="3" id="KW-0378">Hydrolase</keyword>
<feature type="region of interest" description="Disordered" evidence="5">
    <location>
        <begin position="19"/>
        <end position="42"/>
    </location>
</feature>
<proteinExistence type="inferred from homology"/>
<evidence type="ECO:0000256" key="2">
    <source>
        <dbReference type="ARBA" id="ARBA00022670"/>
    </source>
</evidence>
<protein>
    <submittedName>
        <fullName evidence="8">S9 family peptidase</fullName>
    </submittedName>
</protein>
<evidence type="ECO:0000313" key="9">
    <source>
        <dbReference type="Proteomes" id="UP000709336"/>
    </source>
</evidence>
<accession>A0ABX1R3J1</accession>
<sequence length="722" mass="82612">MNKTWLPFAVITLLTACNQHPSEPSTPPEPAQRLQSATKMTPPVARKEAKELIAHGDTRIDHYYWMRDDSRTDAEIIAHLEKENEYTDAVLAPLKNDIESLFDELVSRVPKSDATVPYLQNGYWYHKEYEDNKEYPLHYRRATDADEPELLIDENKLATGHEYFRLGEFAVAPNNALLAYSTDTVSRRIYTIVFEDLKSGERLNDTLADTSGQVVWANDSEHVYYIKKDLQTLLGYQVYRHKIGTPQASDELIYEETDHTFYTSLDKSKDGDVIYIYHDSTDKRGVSIINANDTKAKARRFTPMKEGLEYEIAKLDDTYYILTNLNATNFRIMKVNASQTTNTSAWQEVVAHDPDVFISDMEVMRGHLAYNEKEAGLTRLKVLNLDNKQTQLLTMPDPIFGAWFKENTQVDTDKLRVYYSSLTTPPSVYDVDLNSLELTQLKQEKVNEEFDASAYESKRIMVPARDGKEIPVSLVYRKADFKQDGTNPLYQYAYGSYGSTIEPRFVRNWISLLDRGFVVALSHIRGGQMLGREWYEDGKMFNKINTFTDFIDVTRYLTTENYADKERVFAQGGSAGGLLMGAVANMAPEEYTGIVANVPFVDVVTTMSDETIPLTTGEYSEWGNPANADSYHYMLSYSPYDQVKAQDYPHMLVTTGLHDSQVQYFEPMKWVAKLREMKTDENLLLFEVEMDAGHGGASGRFERLRLYAMSYAFIFELADVDI</sequence>
<organism evidence="8 9">
    <name type="scientific">Alteromonas ponticola</name>
    <dbReference type="NCBI Taxonomy" id="2720613"/>
    <lineage>
        <taxon>Bacteria</taxon>
        <taxon>Pseudomonadati</taxon>
        <taxon>Pseudomonadota</taxon>
        <taxon>Gammaproteobacteria</taxon>
        <taxon>Alteromonadales</taxon>
        <taxon>Alteromonadaceae</taxon>
        <taxon>Alteromonas/Salinimonas group</taxon>
        <taxon>Alteromonas</taxon>
    </lineage>
</organism>
<dbReference type="InterPro" id="IPR051543">
    <property type="entry name" value="Serine_Peptidase_S9A"/>
</dbReference>
<dbReference type="InterPro" id="IPR029058">
    <property type="entry name" value="AB_hydrolase_fold"/>
</dbReference>
<evidence type="ECO:0000256" key="5">
    <source>
        <dbReference type="SAM" id="MobiDB-lite"/>
    </source>
</evidence>
<dbReference type="InterPro" id="IPR001375">
    <property type="entry name" value="Peptidase_S9_cat"/>
</dbReference>
<dbReference type="PANTHER" id="PTHR11757">
    <property type="entry name" value="PROTEASE FAMILY S9A OLIGOPEPTIDASE"/>
    <property type="match status" value="1"/>
</dbReference>
<evidence type="ECO:0000313" key="8">
    <source>
        <dbReference type="EMBL" id="NMH60338.1"/>
    </source>
</evidence>
<name>A0ABX1R3J1_9ALTE</name>
<evidence type="ECO:0000259" key="7">
    <source>
        <dbReference type="Pfam" id="PF02897"/>
    </source>
</evidence>
<evidence type="ECO:0000256" key="1">
    <source>
        <dbReference type="ARBA" id="ARBA00005228"/>
    </source>
</evidence>
<evidence type="ECO:0000256" key="3">
    <source>
        <dbReference type="ARBA" id="ARBA00022801"/>
    </source>
</evidence>
<reference evidence="8 9" key="1">
    <citation type="submission" date="2020-03" db="EMBL/GenBank/DDBJ databases">
        <title>Alteromonas ponticola sp. nov., isolated from seawater.</title>
        <authorList>
            <person name="Yoon J.-H."/>
            <person name="Kim Y.-O."/>
        </authorList>
    </citation>
    <scope>NUCLEOTIDE SEQUENCE [LARGE SCALE GENOMIC DNA]</scope>
    <source>
        <strain evidence="8 9">MYP5</strain>
    </source>
</reference>
<keyword evidence="4" id="KW-0720">Serine protease</keyword>
<dbReference type="PRINTS" id="PR00862">
    <property type="entry name" value="PROLIGOPTASE"/>
</dbReference>
<dbReference type="InterPro" id="IPR023302">
    <property type="entry name" value="Pept_S9A_N"/>
</dbReference>
<evidence type="ECO:0000256" key="4">
    <source>
        <dbReference type="ARBA" id="ARBA00022825"/>
    </source>
</evidence>
<dbReference type="SUPFAM" id="SSF50993">
    <property type="entry name" value="Peptidase/esterase 'gauge' domain"/>
    <property type="match status" value="1"/>
</dbReference>
<comment type="similarity">
    <text evidence="1">Belongs to the peptidase S9A family.</text>
</comment>
<feature type="domain" description="Peptidase S9 prolyl oligopeptidase catalytic" evidence="6">
    <location>
        <begin position="510"/>
        <end position="717"/>
    </location>
</feature>
<dbReference type="Pfam" id="PF00326">
    <property type="entry name" value="Peptidase_S9"/>
    <property type="match status" value="1"/>
</dbReference>
<dbReference type="InterPro" id="IPR002470">
    <property type="entry name" value="Peptidase_S9A"/>
</dbReference>
<comment type="caution">
    <text evidence="8">The sequence shown here is derived from an EMBL/GenBank/DDBJ whole genome shotgun (WGS) entry which is preliminary data.</text>
</comment>
<dbReference type="Gene3D" id="3.40.50.1820">
    <property type="entry name" value="alpha/beta hydrolase"/>
    <property type="match status" value="1"/>
</dbReference>
<dbReference type="Pfam" id="PF02897">
    <property type="entry name" value="Peptidase_S9_N"/>
    <property type="match status" value="1"/>
</dbReference>
<dbReference type="EMBL" id="JAATNW010000005">
    <property type="protein sequence ID" value="NMH60338.1"/>
    <property type="molecule type" value="Genomic_DNA"/>
</dbReference>
<dbReference type="PROSITE" id="PS51257">
    <property type="entry name" value="PROKAR_LIPOPROTEIN"/>
    <property type="match status" value="1"/>
</dbReference>
<gene>
    <name evidence="8" type="ORF">HCJ96_09935</name>
</gene>
<keyword evidence="2" id="KW-0645">Protease</keyword>
<keyword evidence="9" id="KW-1185">Reference proteome</keyword>
<dbReference type="RefSeq" id="WP_169210899.1">
    <property type="nucleotide sequence ID" value="NZ_JAATNW010000005.1"/>
</dbReference>
<evidence type="ECO:0000259" key="6">
    <source>
        <dbReference type="Pfam" id="PF00326"/>
    </source>
</evidence>
<dbReference type="SUPFAM" id="SSF53474">
    <property type="entry name" value="alpha/beta-Hydrolases"/>
    <property type="match status" value="1"/>
</dbReference>
<feature type="domain" description="Peptidase S9A N-terminal" evidence="7">
    <location>
        <begin position="42"/>
        <end position="443"/>
    </location>
</feature>